<evidence type="ECO:0000313" key="2">
    <source>
        <dbReference type="Proteomes" id="UP000250070"/>
    </source>
</evidence>
<protein>
    <submittedName>
        <fullName evidence="1">Uncharacterized protein</fullName>
    </submittedName>
</protein>
<accession>A0A2X1XWJ2</accession>
<sequence length="68" mass="8101">MDGKSYLDMDNICPYCANEVEEVRKKTILKVSEEYDTKSVEHLNKMLEVFELLNPYFSIETEKNKRNH</sequence>
<name>A0A2X1XWJ2_9FIRM</name>
<dbReference type="Proteomes" id="UP000250070">
    <property type="component" value="Unassembled WGS sequence"/>
</dbReference>
<proteinExistence type="predicted"/>
<organism evidence="1 2">
    <name type="scientific">Peptoniphilus harei</name>
    <dbReference type="NCBI Taxonomy" id="54005"/>
    <lineage>
        <taxon>Bacteria</taxon>
        <taxon>Bacillati</taxon>
        <taxon>Bacillota</taxon>
        <taxon>Tissierellia</taxon>
        <taxon>Tissierellales</taxon>
        <taxon>Peptoniphilaceae</taxon>
        <taxon>Peptoniphilus</taxon>
    </lineage>
</organism>
<reference evidence="1 2" key="1">
    <citation type="submission" date="2018-06" db="EMBL/GenBank/DDBJ databases">
        <authorList>
            <consortium name="Pathogen Informatics"/>
            <person name="Doyle S."/>
        </authorList>
    </citation>
    <scope>NUCLEOTIDE SEQUENCE [LARGE SCALE GENOMIC DNA]</scope>
    <source>
        <strain evidence="1 2">NCTC13076</strain>
    </source>
</reference>
<dbReference type="EMBL" id="UATM01000032">
    <property type="protein sequence ID" value="SPY47918.1"/>
    <property type="molecule type" value="Genomic_DNA"/>
</dbReference>
<evidence type="ECO:0000313" key="1">
    <source>
        <dbReference type="EMBL" id="SPY47918.1"/>
    </source>
</evidence>
<dbReference type="AlphaFoldDB" id="A0A2X1XWJ2"/>
<gene>
    <name evidence="1" type="ORF">NCTC13076_01208</name>
</gene>